<dbReference type="GO" id="GO:0016020">
    <property type="term" value="C:membrane"/>
    <property type="evidence" value="ECO:0007669"/>
    <property type="project" value="UniProtKB-SubCell"/>
</dbReference>
<feature type="transmembrane region" description="Helical" evidence="6">
    <location>
        <begin position="265"/>
        <end position="288"/>
    </location>
</feature>
<feature type="transmembrane region" description="Helical" evidence="6">
    <location>
        <begin position="58"/>
        <end position="79"/>
    </location>
</feature>
<feature type="domain" description="EamA" evidence="7">
    <location>
        <begin position="29"/>
        <end position="158"/>
    </location>
</feature>
<dbReference type="InterPro" id="IPR037185">
    <property type="entry name" value="EmrE-like"/>
</dbReference>
<dbReference type="SUPFAM" id="SSF103481">
    <property type="entry name" value="Multidrug resistance efflux transporter EmrE"/>
    <property type="match status" value="2"/>
</dbReference>
<evidence type="ECO:0000313" key="9">
    <source>
        <dbReference type="Proteomes" id="UP000305887"/>
    </source>
</evidence>
<feature type="transmembrane region" description="Helical" evidence="6">
    <location>
        <begin position="294"/>
        <end position="310"/>
    </location>
</feature>
<dbReference type="InterPro" id="IPR050638">
    <property type="entry name" value="AA-Vitamin_Transporters"/>
</dbReference>
<evidence type="ECO:0000256" key="3">
    <source>
        <dbReference type="ARBA" id="ARBA00022692"/>
    </source>
</evidence>
<evidence type="ECO:0000313" key="8">
    <source>
        <dbReference type="EMBL" id="TNC52475.1"/>
    </source>
</evidence>
<organism evidence="8 9">
    <name type="scientific">Rubellimicrobium rubrum</name>
    <dbReference type="NCBI Taxonomy" id="2585369"/>
    <lineage>
        <taxon>Bacteria</taxon>
        <taxon>Pseudomonadati</taxon>
        <taxon>Pseudomonadota</taxon>
        <taxon>Alphaproteobacteria</taxon>
        <taxon>Rhodobacterales</taxon>
        <taxon>Roseobacteraceae</taxon>
        <taxon>Rubellimicrobium</taxon>
    </lineage>
</organism>
<evidence type="ECO:0000256" key="6">
    <source>
        <dbReference type="SAM" id="Phobius"/>
    </source>
</evidence>
<dbReference type="Proteomes" id="UP000305887">
    <property type="component" value="Unassembled WGS sequence"/>
</dbReference>
<dbReference type="Pfam" id="PF00892">
    <property type="entry name" value="EamA"/>
    <property type="match status" value="1"/>
</dbReference>
<sequence>MLGALGPSSRMFAFMTADSVSRAASDRLSGNLLAAAAMAIWAAGFPAADGLLDTWEPLAVVVGRFVMALLLLVPLWLLLEGRPRGVAWGSGLWVGALGFGGGAVLIILAQAATDPVTVAVISACSPLTGTVVEWVSDRKPLTGGFLLGLAASVLGGVVATWGGGGGQGNLLLGVGLAVLSCLLYSWASHETVRRLPGLSGLGQATITSTGAFGGVVLTWVLAFAAGYPALPAASVTMEDLGLLAIYGGAAVGLSQILWIQSVRRLGVAVASFHINLAPFYVMVILLALGGDWSWMQALGAAIVAGGVLLAQR</sequence>
<comment type="subcellular location">
    <subcellularLocation>
        <location evidence="1">Membrane</location>
        <topology evidence="1">Multi-pass membrane protein</topology>
    </subcellularLocation>
</comment>
<name>A0A5C4N898_9RHOB</name>
<feature type="transmembrane region" description="Helical" evidence="6">
    <location>
        <begin position="170"/>
        <end position="187"/>
    </location>
</feature>
<keyword evidence="4 6" id="KW-1133">Transmembrane helix</keyword>
<accession>A0A5C4N898</accession>
<proteinExistence type="inferred from homology"/>
<dbReference type="OrthoDB" id="7685518at2"/>
<keyword evidence="9" id="KW-1185">Reference proteome</keyword>
<dbReference type="EMBL" id="VDFU01000002">
    <property type="protein sequence ID" value="TNC52475.1"/>
    <property type="molecule type" value="Genomic_DNA"/>
</dbReference>
<feature type="transmembrane region" description="Helical" evidence="6">
    <location>
        <begin position="118"/>
        <end position="136"/>
    </location>
</feature>
<dbReference type="PANTHER" id="PTHR32322:SF2">
    <property type="entry name" value="EAMA DOMAIN-CONTAINING PROTEIN"/>
    <property type="match status" value="1"/>
</dbReference>
<evidence type="ECO:0000256" key="5">
    <source>
        <dbReference type="ARBA" id="ARBA00023136"/>
    </source>
</evidence>
<evidence type="ECO:0000256" key="4">
    <source>
        <dbReference type="ARBA" id="ARBA00022989"/>
    </source>
</evidence>
<reference evidence="8 9" key="1">
    <citation type="submission" date="2019-06" db="EMBL/GenBank/DDBJ databases">
        <title>YIM 131921 draft genome.</title>
        <authorList>
            <person name="Jiang L."/>
        </authorList>
    </citation>
    <scope>NUCLEOTIDE SEQUENCE [LARGE SCALE GENOMIC DNA]</scope>
    <source>
        <strain evidence="8 9">YIM 131921</strain>
    </source>
</reference>
<protein>
    <submittedName>
        <fullName evidence="8">DMT family transporter</fullName>
    </submittedName>
</protein>
<gene>
    <name evidence="8" type="ORF">FHG66_02755</name>
</gene>
<feature type="transmembrane region" description="Helical" evidence="6">
    <location>
        <begin position="143"/>
        <end position="164"/>
    </location>
</feature>
<keyword evidence="3 6" id="KW-0812">Transmembrane</keyword>
<feature type="transmembrane region" description="Helical" evidence="6">
    <location>
        <begin position="91"/>
        <end position="112"/>
    </location>
</feature>
<feature type="transmembrane region" description="Helical" evidence="6">
    <location>
        <begin position="32"/>
        <end position="52"/>
    </location>
</feature>
<evidence type="ECO:0000256" key="2">
    <source>
        <dbReference type="ARBA" id="ARBA00007362"/>
    </source>
</evidence>
<dbReference type="InterPro" id="IPR000620">
    <property type="entry name" value="EamA_dom"/>
</dbReference>
<dbReference type="AlphaFoldDB" id="A0A5C4N898"/>
<evidence type="ECO:0000256" key="1">
    <source>
        <dbReference type="ARBA" id="ARBA00004141"/>
    </source>
</evidence>
<feature type="transmembrane region" description="Helical" evidence="6">
    <location>
        <begin position="208"/>
        <end position="228"/>
    </location>
</feature>
<comment type="similarity">
    <text evidence="2">Belongs to the EamA transporter family.</text>
</comment>
<feature type="transmembrane region" description="Helical" evidence="6">
    <location>
        <begin position="240"/>
        <end position="258"/>
    </location>
</feature>
<evidence type="ECO:0000259" key="7">
    <source>
        <dbReference type="Pfam" id="PF00892"/>
    </source>
</evidence>
<keyword evidence="5 6" id="KW-0472">Membrane</keyword>
<comment type="caution">
    <text evidence="8">The sequence shown here is derived from an EMBL/GenBank/DDBJ whole genome shotgun (WGS) entry which is preliminary data.</text>
</comment>
<dbReference type="PANTHER" id="PTHR32322">
    <property type="entry name" value="INNER MEMBRANE TRANSPORTER"/>
    <property type="match status" value="1"/>
</dbReference>